<evidence type="ECO:0000256" key="6">
    <source>
        <dbReference type="SAM" id="MobiDB-lite"/>
    </source>
</evidence>
<evidence type="ECO:0000256" key="4">
    <source>
        <dbReference type="PROSITE-ProRule" id="PRU00175"/>
    </source>
</evidence>
<dbReference type="InterPro" id="IPR013083">
    <property type="entry name" value="Znf_RING/FYVE/PHD"/>
</dbReference>
<organism evidence="8 9">
    <name type="scientific">Cuscuta epithymum</name>
    <dbReference type="NCBI Taxonomy" id="186058"/>
    <lineage>
        <taxon>Eukaryota</taxon>
        <taxon>Viridiplantae</taxon>
        <taxon>Streptophyta</taxon>
        <taxon>Embryophyta</taxon>
        <taxon>Tracheophyta</taxon>
        <taxon>Spermatophyta</taxon>
        <taxon>Magnoliopsida</taxon>
        <taxon>eudicotyledons</taxon>
        <taxon>Gunneridae</taxon>
        <taxon>Pentapetalae</taxon>
        <taxon>asterids</taxon>
        <taxon>lamiids</taxon>
        <taxon>Solanales</taxon>
        <taxon>Convolvulaceae</taxon>
        <taxon>Cuscuteae</taxon>
        <taxon>Cuscuta</taxon>
        <taxon>Cuscuta subgen. Cuscuta</taxon>
    </lineage>
</organism>
<dbReference type="PANTHER" id="PTHR47344:SF1">
    <property type="entry name" value="RING ZINC FINGER PROTEIN-RELATED"/>
    <property type="match status" value="1"/>
</dbReference>
<dbReference type="SUPFAM" id="SSF57850">
    <property type="entry name" value="RING/U-box"/>
    <property type="match status" value="1"/>
</dbReference>
<dbReference type="InterPro" id="IPR011016">
    <property type="entry name" value="Znf_RING-CH"/>
</dbReference>
<dbReference type="Gene3D" id="3.30.40.10">
    <property type="entry name" value="Zinc/RING finger domain, C3HC4 (zinc finger)"/>
    <property type="match status" value="1"/>
</dbReference>
<dbReference type="AlphaFoldDB" id="A0AAV0DXA6"/>
<name>A0AAV0DXA6_9ASTE</name>
<comment type="caution">
    <text evidence="8">The sequence shown here is derived from an EMBL/GenBank/DDBJ whole genome shotgun (WGS) entry which is preliminary data.</text>
</comment>
<keyword evidence="9" id="KW-1185">Reference proteome</keyword>
<dbReference type="Pfam" id="PF13639">
    <property type="entry name" value="zf-RING_2"/>
    <property type="match status" value="1"/>
</dbReference>
<dbReference type="PANTHER" id="PTHR47344">
    <property type="entry name" value="RING ZINC FINGER PROTEIN-RELATED"/>
    <property type="match status" value="1"/>
</dbReference>
<dbReference type="InterPro" id="IPR001841">
    <property type="entry name" value="Znf_RING"/>
</dbReference>
<sequence length="597" mass="65903">MVRCENENAKTICSICFEDLKPIVEDLQSISLCGHVFHELCLQQWFEYCSKGKNTCPVCKQPCKEKNVSRLYFQSVGDTNETSLSQIPRDSEQNPEALQREVKRLEGRVSVLSSALDQHQKDLKEITEELLTSKEQVKLEVKLRSEALVERAAAQTLLCVKTKDLEKSISECTKLKERNLSLAKELAALKLVCDLNLEEEDVLKFATLGNEANSKETIDILKRSLAIRNKSYKELMVKCNSLGRGEARSLCELKKAKAKIHTLKAKVQKLETAAEAKENEALRTLRTCKRMRTHETDSSIAFVQETISKKCSYNNQENCPPVSVAGLDLASLTHTDLPYSGQKETHKGECCIGNATIEDTVACNPPEKQEVSFLKKKDEDICEISTYKGNKGLHTSLKSTTCNKTSSIDFHFSNRSASLETISASAQVRQEQNKEEIQSSRSPNKSNKNLSHDAIDSDDDVVILDDTSLPQASFHIRKDTSSSSPLLAGPGDRCFSGGLIGPDGNNWHLGKWCKKVGQNKGPMPASAGSATISGNLIAVGADGRGGRTKVLRSSNHTSLNNDSSSASTKRFKYALKSNSLQSQGCLQMEHFFSKAGQ</sequence>
<feature type="compositionally biased region" description="Polar residues" evidence="6">
    <location>
        <begin position="439"/>
        <end position="449"/>
    </location>
</feature>
<feature type="coiled-coil region" evidence="5">
    <location>
        <begin position="102"/>
        <end position="136"/>
    </location>
</feature>
<proteinExistence type="predicted"/>
<feature type="coiled-coil region" evidence="5">
    <location>
        <begin position="253"/>
        <end position="287"/>
    </location>
</feature>
<evidence type="ECO:0000256" key="1">
    <source>
        <dbReference type="ARBA" id="ARBA00022723"/>
    </source>
</evidence>
<dbReference type="SMART" id="SM00184">
    <property type="entry name" value="RING"/>
    <property type="match status" value="1"/>
</dbReference>
<keyword evidence="3" id="KW-0862">Zinc</keyword>
<feature type="domain" description="RING-type" evidence="7">
    <location>
        <begin position="13"/>
        <end position="60"/>
    </location>
</feature>
<dbReference type="EMBL" id="CAMAPF010000146">
    <property type="protein sequence ID" value="CAH9108286.1"/>
    <property type="molecule type" value="Genomic_DNA"/>
</dbReference>
<keyword evidence="5" id="KW-0175">Coiled coil</keyword>
<reference evidence="8" key="1">
    <citation type="submission" date="2022-07" db="EMBL/GenBank/DDBJ databases">
        <authorList>
            <person name="Macas J."/>
            <person name="Novak P."/>
            <person name="Neumann P."/>
        </authorList>
    </citation>
    <scope>NUCLEOTIDE SEQUENCE</scope>
</reference>
<feature type="region of interest" description="Disordered" evidence="6">
    <location>
        <begin position="430"/>
        <end position="454"/>
    </location>
</feature>
<keyword evidence="1" id="KW-0479">Metal-binding</keyword>
<evidence type="ECO:0000259" key="7">
    <source>
        <dbReference type="PROSITE" id="PS50089"/>
    </source>
</evidence>
<evidence type="ECO:0000256" key="5">
    <source>
        <dbReference type="SAM" id="Coils"/>
    </source>
</evidence>
<accession>A0AAV0DXA6</accession>
<evidence type="ECO:0000256" key="3">
    <source>
        <dbReference type="ARBA" id="ARBA00022833"/>
    </source>
</evidence>
<evidence type="ECO:0000256" key="2">
    <source>
        <dbReference type="ARBA" id="ARBA00022771"/>
    </source>
</evidence>
<gene>
    <name evidence="8" type="ORF">CEPIT_LOCUS18288</name>
</gene>
<dbReference type="Proteomes" id="UP001152523">
    <property type="component" value="Unassembled WGS sequence"/>
</dbReference>
<dbReference type="GO" id="GO:0008270">
    <property type="term" value="F:zinc ion binding"/>
    <property type="evidence" value="ECO:0007669"/>
    <property type="project" value="UniProtKB-KW"/>
</dbReference>
<keyword evidence="2 4" id="KW-0863">Zinc-finger</keyword>
<dbReference type="PROSITE" id="PS50089">
    <property type="entry name" value="ZF_RING_2"/>
    <property type="match status" value="1"/>
</dbReference>
<dbReference type="SMART" id="SM00744">
    <property type="entry name" value="RINGv"/>
    <property type="match status" value="1"/>
</dbReference>
<evidence type="ECO:0000313" key="8">
    <source>
        <dbReference type="EMBL" id="CAH9108286.1"/>
    </source>
</evidence>
<dbReference type="CDD" id="cd16448">
    <property type="entry name" value="RING-H2"/>
    <property type="match status" value="1"/>
</dbReference>
<protein>
    <recommendedName>
        <fullName evidence="7">RING-type domain-containing protein</fullName>
    </recommendedName>
</protein>
<evidence type="ECO:0000313" key="9">
    <source>
        <dbReference type="Proteomes" id="UP001152523"/>
    </source>
</evidence>